<feature type="chain" id="PRO_5002723879" description="Lipoprotein" evidence="1">
    <location>
        <begin position="19"/>
        <end position="235"/>
    </location>
</feature>
<feature type="signal peptide" evidence="1">
    <location>
        <begin position="1"/>
        <end position="18"/>
    </location>
</feature>
<dbReference type="Proteomes" id="UP000000270">
    <property type="component" value="Chromosome"/>
</dbReference>
<reference evidence="2 3" key="4">
    <citation type="journal article" date="2009" name="Appl. Environ. Microbiol.">
        <title>Comparative genome-wide transcriptional profiling of Azorhizobium caulinodans ORS571 grown under free-living and symbiotic conditions.</title>
        <authorList>
            <person name="Tsukada S."/>
            <person name="Aono T."/>
            <person name="Akiba N."/>
            <person name="Lee KB."/>
            <person name="Liu CT."/>
            <person name="Toyazaki H."/>
            <person name="Oyaizu H."/>
        </authorList>
    </citation>
    <scope>NUCLEOTIDE SEQUENCE [LARGE SCALE GENOMIC DNA]</scope>
    <source>
        <strain evidence="3">ATCC 43989 / DSM 5975 / JCM 20966 / LMG 6465 / NBRC 14845 / NCIMB 13405 / ORS 571</strain>
    </source>
</reference>
<name>A8HR86_AZOC5</name>
<dbReference type="KEGG" id="azc:AZC_1142"/>
<dbReference type="AlphaFoldDB" id="A8HR86"/>
<organism evidence="2 3">
    <name type="scientific">Azorhizobium caulinodans (strain ATCC 43989 / DSM 5975 / JCM 20966 / LMG 6465 / NBRC 14845 / NCIMB 13405 / ORS 571)</name>
    <dbReference type="NCBI Taxonomy" id="438753"/>
    <lineage>
        <taxon>Bacteria</taxon>
        <taxon>Pseudomonadati</taxon>
        <taxon>Pseudomonadota</taxon>
        <taxon>Alphaproteobacteria</taxon>
        <taxon>Hyphomicrobiales</taxon>
        <taxon>Xanthobacteraceae</taxon>
        <taxon>Azorhizobium</taxon>
    </lineage>
</organism>
<reference evidence="2 3" key="3">
    <citation type="journal article" date="2008" name="BMC Genomics">
        <title>The genome of the versatile nitrogen fixer Azorhizobium caulinodans ORS571.</title>
        <authorList>
            <person name="Lee KB."/>
            <person name="Backer P.D."/>
            <person name="Aono T."/>
            <person name="Liu CT."/>
            <person name="Suzuki S."/>
            <person name="Suzuki T."/>
            <person name="Kaneko T."/>
            <person name="Yamada M."/>
            <person name="Tabata S."/>
            <person name="Kupfer D.M."/>
            <person name="Najar F.Z."/>
            <person name="Wiley G.B."/>
            <person name="Roe B."/>
            <person name="Binnewies T.T."/>
            <person name="Ussery D.W."/>
            <person name="D'Haeze W."/>
            <person name="Herder J.D."/>
            <person name="Gevers D."/>
            <person name="Vereecke D."/>
            <person name="Holsters M."/>
            <person name="Oyaizu H."/>
        </authorList>
    </citation>
    <scope>NUCLEOTIDE SEQUENCE [LARGE SCALE GENOMIC DNA]</scope>
    <source>
        <strain evidence="3">ATCC 43989 / DSM 5975 / JCM 20966 / LMG 6465 / NBRC 14845 / NCIMB 13405 / ORS 571</strain>
    </source>
</reference>
<gene>
    <name evidence="2" type="ordered locus">AZC_1142</name>
</gene>
<evidence type="ECO:0000256" key="1">
    <source>
        <dbReference type="SAM" id="SignalP"/>
    </source>
</evidence>
<dbReference type="eggNOG" id="ENOG50332AS">
    <property type="taxonomic scope" value="Bacteria"/>
</dbReference>
<reference evidence="3" key="2">
    <citation type="submission" date="2007-04" db="EMBL/GenBank/DDBJ databases">
        <title>Complete genome sequence of the nitrogen-fixing bacterium Azorhizobium caulinodans ORS571.</title>
        <authorList>
            <person name="Lee K.B."/>
            <person name="Backer P.D."/>
            <person name="Aono T."/>
            <person name="Liu C.T."/>
            <person name="Suzuki S."/>
            <person name="Suzuki T."/>
            <person name="Kaneko T."/>
            <person name="Yamada M."/>
            <person name="Tabata S."/>
            <person name="Kupfer D.M."/>
            <person name="Najar F.Z."/>
            <person name="Wiley G.B."/>
            <person name="Roe B."/>
            <person name="Binnewies T."/>
            <person name="Ussery D."/>
            <person name="Vereecke D."/>
            <person name="Gevers D."/>
            <person name="Holsters M."/>
            <person name="Oyaizu H."/>
        </authorList>
    </citation>
    <scope>NUCLEOTIDE SEQUENCE [LARGE SCALE GENOMIC DNA]</scope>
    <source>
        <strain evidence="3">ATCC 43989 / DSM 5975 / JCM 20966 / LMG 6465 / NBRC 14845 / NCIMB 13405 / ORS 571</strain>
    </source>
</reference>
<dbReference type="RefSeq" id="WP_012169673.1">
    <property type="nucleotide sequence ID" value="NC_009937.1"/>
</dbReference>
<evidence type="ECO:0000313" key="2">
    <source>
        <dbReference type="EMBL" id="BAF87140.1"/>
    </source>
</evidence>
<reference evidence="2 3" key="5">
    <citation type="journal article" date="2010" name="Appl. Environ. Microbiol.">
        <title>phrR-like gene praR of Azorhizobium caulinodans ORS571 is essential for symbiosis with Sesbania rostrata and is involved in expression of reb genes.</title>
        <authorList>
            <person name="Akiba N."/>
            <person name="Aono T."/>
            <person name="Toyazaki H."/>
            <person name="Sato S."/>
            <person name="Oyaizu H."/>
        </authorList>
    </citation>
    <scope>NUCLEOTIDE SEQUENCE [LARGE SCALE GENOMIC DNA]</scope>
    <source>
        <strain evidence="3">ATCC 43989 / DSM 5975 / JCM 20966 / LMG 6465 / NBRC 14845 / NCIMB 13405 / ORS 571</strain>
    </source>
</reference>
<evidence type="ECO:0008006" key="4">
    <source>
        <dbReference type="Google" id="ProtNLM"/>
    </source>
</evidence>
<dbReference type="HOGENOM" id="CLU_1133232_0_0_5"/>
<evidence type="ECO:0000313" key="3">
    <source>
        <dbReference type="Proteomes" id="UP000000270"/>
    </source>
</evidence>
<reference evidence="2 3" key="1">
    <citation type="journal article" date="2007" name="Appl. Environ. Microbiol.">
        <title>Rhizobial factors required for stem nodule maturation and maintenance in Sesbania rostrata-Azorhizobium caulinodans ORS571 symbiosis.</title>
        <authorList>
            <person name="Suzuki S."/>
            <person name="Aono T."/>
            <person name="Lee KB."/>
            <person name="Suzuki T."/>
            <person name="Liu CT."/>
            <person name="Miwa H."/>
            <person name="Wakao S."/>
            <person name="Iki T."/>
            <person name="Oyaizu H."/>
        </authorList>
    </citation>
    <scope>NUCLEOTIDE SEQUENCE [LARGE SCALE GENOMIC DNA]</scope>
    <source>
        <strain evidence="3">ATCC 43989 / DSM 5975 / JCM 20966 / LMG 6465 / NBRC 14845 / NCIMB 13405 / ORS 571</strain>
    </source>
</reference>
<dbReference type="EMBL" id="AP009384">
    <property type="protein sequence ID" value="BAF87140.1"/>
    <property type="molecule type" value="Genomic_DNA"/>
</dbReference>
<keyword evidence="3" id="KW-1185">Reference proteome</keyword>
<reference evidence="2 3" key="6">
    <citation type="journal article" date="2011" name="Appl. Environ. Microbiol.">
        <title>Involvement of the azorhizobial chromosome partition gene (parA) in the onset of bacteroid differentiation during Sesbania rostrata stem nodule development.</title>
        <authorList>
            <person name="Liu CT."/>
            <person name="Lee KB."/>
            <person name="Wang YS."/>
            <person name="Peng MH."/>
            <person name="Lee KT."/>
            <person name="Suzuki S."/>
            <person name="Suzuki T."/>
            <person name="Oyaizu H."/>
        </authorList>
    </citation>
    <scope>NUCLEOTIDE SEQUENCE [LARGE SCALE GENOMIC DNA]</scope>
    <source>
        <strain evidence="3">ATCC 43989 / DSM 5975 / JCM 20966 / LMG 6465 / NBRC 14845 / NCIMB 13405 / ORS 571</strain>
    </source>
</reference>
<accession>A8HR86</accession>
<proteinExistence type="predicted"/>
<protein>
    <recommendedName>
        <fullName evidence="4">Lipoprotein</fullName>
    </recommendedName>
</protein>
<dbReference type="PROSITE" id="PS51257">
    <property type="entry name" value="PROKAR_LIPOPROTEIN"/>
    <property type="match status" value="1"/>
</dbReference>
<sequence>MVKGARAIAATMVMGLFAAGCQAPGGPPSWGTSVVKETDGFGDYYETVINVPAPTGAPRAFSCAGPWGPSTSDTVLKGIFGGGRAVQATDVLRPDGTTGPGTIVLPNDPQLRVSVAWADGFAYAGPIRFNFTEQSAWSVNGVRIGSTIADLERANGKPFRLVGFGGDAGGVVTDWQGGALANLPGGCNLTVQLAISALAPASAQAKVVGPKVFLSTDRNVRALKPTVGRFWVMYN</sequence>
<keyword evidence="1" id="KW-0732">Signal</keyword>